<dbReference type="Proteomes" id="UP001162480">
    <property type="component" value="Chromosome 3"/>
</dbReference>
<gene>
    <name evidence="1" type="ORF">OCTVUL_1B012670</name>
</gene>
<dbReference type="EMBL" id="OX597816">
    <property type="protein sequence ID" value="CAI9718939.1"/>
    <property type="molecule type" value="Genomic_DNA"/>
</dbReference>
<sequence>MNNEDLDCALIGGGGQRRIERMSVKGMLIMKRAKVYYELNIEVFCSLILGSSVKKKKKNVVELKFLAETKPTETGFDFQLQPLKDIGAKG</sequence>
<protein>
    <submittedName>
        <fullName evidence="1">Uncharacterized protein</fullName>
    </submittedName>
</protein>
<accession>A0AA36EZF7</accession>
<dbReference type="AlphaFoldDB" id="A0AA36EZF7"/>
<evidence type="ECO:0000313" key="2">
    <source>
        <dbReference type="Proteomes" id="UP001162480"/>
    </source>
</evidence>
<proteinExistence type="predicted"/>
<evidence type="ECO:0000313" key="1">
    <source>
        <dbReference type="EMBL" id="CAI9718939.1"/>
    </source>
</evidence>
<organism evidence="1 2">
    <name type="scientific">Octopus vulgaris</name>
    <name type="common">Common octopus</name>
    <dbReference type="NCBI Taxonomy" id="6645"/>
    <lineage>
        <taxon>Eukaryota</taxon>
        <taxon>Metazoa</taxon>
        <taxon>Spiralia</taxon>
        <taxon>Lophotrochozoa</taxon>
        <taxon>Mollusca</taxon>
        <taxon>Cephalopoda</taxon>
        <taxon>Coleoidea</taxon>
        <taxon>Octopodiformes</taxon>
        <taxon>Octopoda</taxon>
        <taxon>Incirrata</taxon>
        <taxon>Octopodidae</taxon>
        <taxon>Octopus</taxon>
    </lineage>
</organism>
<name>A0AA36EZF7_OCTVU</name>
<reference evidence="1" key="1">
    <citation type="submission" date="2023-08" db="EMBL/GenBank/DDBJ databases">
        <authorList>
            <person name="Alioto T."/>
            <person name="Alioto T."/>
            <person name="Gomez Garrido J."/>
        </authorList>
    </citation>
    <scope>NUCLEOTIDE SEQUENCE</scope>
</reference>
<keyword evidence="2" id="KW-1185">Reference proteome</keyword>